<dbReference type="PROSITE" id="PS51553">
    <property type="entry name" value="GMPS_ATP_PPASE"/>
    <property type="match status" value="1"/>
</dbReference>
<evidence type="ECO:0000256" key="5">
    <source>
        <dbReference type="ARBA" id="ARBA00022749"/>
    </source>
</evidence>
<reference evidence="12 13" key="1">
    <citation type="submission" date="2011-08" db="EMBL/GenBank/DDBJ databases">
        <title>The Genome Sequence of Johnsonella ignava ATCC 51276.</title>
        <authorList>
            <consortium name="The Broad Institute Genome Sequencing Platform"/>
            <person name="Earl A."/>
            <person name="Ward D."/>
            <person name="Feldgarden M."/>
            <person name="Gevers D."/>
            <person name="Izard J."/>
            <person name="Blanton J.M."/>
            <person name="Baranova O.V."/>
            <person name="Dewhirst F.E."/>
            <person name="Young S.K."/>
            <person name="Zeng Q."/>
            <person name="Gargeya S."/>
            <person name="Fitzgerald M."/>
            <person name="Haas B."/>
            <person name="Abouelleil A."/>
            <person name="Alvarado L."/>
            <person name="Arachchi H.M."/>
            <person name="Berlin A."/>
            <person name="Brown A."/>
            <person name="Chapman S.B."/>
            <person name="Chen Z."/>
            <person name="Dunbar C."/>
            <person name="Freedman E."/>
            <person name="Gearin G."/>
            <person name="Gellesch M."/>
            <person name="Goldberg J."/>
            <person name="Griggs A."/>
            <person name="Gujja S."/>
            <person name="Heiman D."/>
            <person name="Howarth C."/>
            <person name="Larson L."/>
            <person name="Lui A."/>
            <person name="MacDonald P.J.P."/>
            <person name="Montmayeur A."/>
            <person name="Murphy C."/>
            <person name="Neiman D."/>
            <person name="Pearson M."/>
            <person name="Priest M."/>
            <person name="Roberts A."/>
            <person name="Saif S."/>
            <person name="Shea T."/>
            <person name="Shenoy N."/>
            <person name="Sisk P."/>
            <person name="Stolte C."/>
            <person name="Sykes S."/>
            <person name="Wortman J."/>
            <person name="Nusbaum C."/>
            <person name="Birren B."/>
        </authorList>
    </citation>
    <scope>NUCLEOTIDE SEQUENCE [LARGE SCALE GENOMIC DNA]</scope>
    <source>
        <strain evidence="12 13">ATCC 51276</strain>
    </source>
</reference>
<feature type="binding site" evidence="10">
    <location>
        <begin position="226"/>
        <end position="232"/>
    </location>
    <ligand>
        <name>ATP</name>
        <dbReference type="ChEBI" id="CHEBI:30616"/>
    </ligand>
</feature>
<dbReference type="CDD" id="cd01742">
    <property type="entry name" value="GATase1_GMP_Synthase"/>
    <property type="match status" value="1"/>
</dbReference>
<dbReference type="STRING" id="679200.HMPREF9333_00039"/>
<dbReference type="Pfam" id="PF02568">
    <property type="entry name" value="ThiI"/>
    <property type="match status" value="1"/>
</dbReference>
<evidence type="ECO:0000256" key="4">
    <source>
        <dbReference type="ARBA" id="ARBA00022741"/>
    </source>
</evidence>
<evidence type="ECO:0000256" key="10">
    <source>
        <dbReference type="PROSITE-ProRule" id="PRU00886"/>
    </source>
</evidence>
<dbReference type="InterPro" id="IPR014729">
    <property type="entry name" value="Rossmann-like_a/b/a_fold"/>
</dbReference>
<comment type="caution">
    <text evidence="12">The sequence shown here is derived from an EMBL/GenBank/DDBJ whole genome shotgun (WGS) entry which is preliminary data.</text>
</comment>
<dbReference type="PATRIC" id="fig|679200.3.peg.42"/>
<keyword evidence="5 9" id="KW-0332">GMP biosynthesis</keyword>
<dbReference type="CDD" id="cd01997">
    <property type="entry name" value="GMP_synthase_C"/>
    <property type="match status" value="1"/>
</dbReference>
<evidence type="ECO:0000259" key="11">
    <source>
        <dbReference type="PROSITE" id="PS51553"/>
    </source>
</evidence>
<dbReference type="GO" id="GO:0004810">
    <property type="term" value="F:CCA tRNA nucleotidyltransferase activity"/>
    <property type="evidence" value="ECO:0007669"/>
    <property type="project" value="InterPro"/>
</dbReference>
<keyword evidence="4 9" id="KW-0547">Nucleotide-binding</keyword>
<dbReference type="FunFam" id="3.40.50.880:FF:000001">
    <property type="entry name" value="GMP synthase [glutamine-hydrolyzing]"/>
    <property type="match status" value="1"/>
</dbReference>
<keyword evidence="3 9" id="KW-0436">Ligase</keyword>
<dbReference type="Pfam" id="PF00958">
    <property type="entry name" value="GMP_synt_C"/>
    <property type="match status" value="1"/>
</dbReference>
<keyword evidence="13" id="KW-1185">Reference proteome</keyword>
<accession>G5GEQ1</accession>
<feature type="domain" description="GMPS ATP-PPase" evidence="11">
    <location>
        <begin position="199"/>
        <end position="392"/>
    </location>
</feature>
<feature type="active site" evidence="9">
    <location>
        <position position="174"/>
    </location>
</feature>
<protein>
    <recommendedName>
        <fullName evidence="9">GMP synthase [glutamine-hydrolyzing]</fullName>
        <ecNumber evidence="9">6.3.5.2</ecNumber>
    </recommendedName>
    <alternativeName>
        <fullName evidence="9">GMP synthetase</fullName>
    </alternativeName>
    <alternativeName>
        <fullName evidence="9">Glutamine amidotransferase</fullName>
    </alternativeName>
</protein>
<dbReference type="SUPFAM" id="SSF52402">
    <property type="entry name" value="Adenine nucleotide alpha hydrolases-like"/>
    <property type="match status" value="1"/>
</dbReference>
<dbReference type="InterPro" id="IPR020536">
    <property type="entry name" value="ThiI_AANH"/>
</dbReference>
<dbReference type="InterPro" id="IPR025777">
    <property type="entry name" value="GMPS_ATP_PPase_dom"/>
</dbReference>
<keyword evidence="6 9" id="KW-0658">Purine biosynthesis</keyword>
<dbReference type="InterPro" id="IPR004739">
    <property type="entry name" value="GMP_synth_GATase"/>
</dbReference>
<dbReference type="Gene3D" id="3.40.50.880">
    <property type="match status" value="1"/>
</dbReference>
<dbReference type="InterPro" id="IPR001674">
    <property type="entry name" value="GMP_synth_C"/>
</dbReference>
<dbReference type="Gene3D" id="3.30.300.10">
    <property type="match status" value="1"/>
</dbReference>
<dbReference type="HAMAP" id="MF_00344">
    <property type="entry name" value="GMP_synthase"/>
    <property type="match status" value="1"/>
</dbReference>
<dbReference type="PRINTS" id="PR00099">
    <property type="entry name" value="CPSGATASE"/>
</dbReference>
<dbReference type="NCBIfam" id="TIGR00888">
    <property type="entry name" value="guaA_Nterm"/>
    <property type="match status" value="1"/>
</dbReference>
<dbReference type="InterPro" id="IPR022955">
    <property type="entry name" value="GMP_synthase"/>
</dbReference>
<dbReference type="Gene3D" id="3.40.50.620">
    <property type="entry name" value="HUPs"/>
    <property type="match status" value="1"/>
</dbReference>
<evidence type="ECO:0000256" key="6">
    <source>
        <dbReference type="ARBA" id="ARBA00022755"/>
    </source>
</evidence>
<comment type="catalytic activity">
    <reaction evidence="9">
        <text>XMP + L-glutamine + ATP + H2O = GMP + L-glutamate + AMP + diphosphate + 2 H(+)</text>
        <dbReference type="Rhea" id="RHEA:11680"/>
        <dbReference type="ChEBI" id="CHEBI:15377"/>
        <dbReference type="ChEBI" id="CHEBI:15378"/>
        <dbReference type="ChEBI" id="CHEBI:29985"/>
        <dbReference type="ChEBI" id="CHEBI:30616"/>
        <dbReference type="ChEBI" id="CHEBI:33019"/>
        <dbReference type="ChEBI" id="CHEBI:57464"/>
        <dbReference type="ChEBI" id="CHEBI:58115"/>
        <dbReference type="ChEBI" id="CHEBI:58359"/>
        <dbReference type="ChEBI" id="CHEBI:456215"/>
        <dbReference type="EC" id="6.3.5.2"/>
    </reaction>
</comment>
<proteinExistence type="inferred from homology"/>
<dbReference type="NCBIfam" id="TIGR00884">
    <property type="entry name" value="guaA_Cterm"/>
    <property type="match status" value="1"/>
</dbReference>
<sequence length="517" mass="57489">MELKREVVVVLDFGGQYNQLIARRVRENNVYCEIFSYRTELDVIRKLSPKGIILTGGPSSCYDKNAATYSTELFSMGIPVLGLCYGAQLMMHLLGGSVGPAQIREYGKTEVFIDNTSSPIFKGIDSPTICWMSHFDYIKKVAQGFEITAHSEDCPVAAAENNEKRLYALQFHAEVLHTEYGGMMIKNFLRDICGCSGNWRMDTFAEEAVKGIKEKVAGGRALCALSGGVDSSVAAVMMSRAIGTRLTCVFVDHGLLRKNEADEVESVFGPNGPYKLNFIRIDAKQRFYNKLKGVTDPEKKRKIIGEEFIHVFEEEAKKIGEVDFLVQGTIYPDVVESGFGGESAVIKSHHNVGGLPEHVDFKEIIEPLRDLFKDEVRKVGLELGIPENLVFRQPFPGPGLGIRIIGEVTPEKVDILQNADAIYREEIEKAGLSRKIGQYFAALTNMKSVGVMGDERTYDYAVALRAVNTIDFMTAEAAEIPWEVLCRITSRIINEVNQVNRVVYDLTGKPPGTIELE</sequence>
<dbReference type="HOGENOM" id="CLU_014340_0_5_9"/>
<evidence type="ECO:0000256" key="2">
    <source>
        <dbReference type="ARBA" id="ARBA00005153"/>
    </source>
</evidence>
<dbReference type="NCBIfam" id="NF000848">
    <property type="entry name" value="PRK00074.1"/>
    <property type="match status" value="1"/>
</dbReference>
<dbReference type="EC" id="6.3.5.2" evidence="9"/>
<dbReference type="PANTHER" id="PTHR11922">
    <property type="entry name" value="GMP SYNTHASE-RELATED"/>
    <property type="match status" value="1"/>
</dbReference>
<organism evidence="12 13">
    <name type="scientific">Johnsonella ignava ATCC 51276</name>
    <dbReference type="NCBI Taxonomy" id="679200"/>
    <lineage>
        <taxon>Bacteria</taxon>
        <taxon>Bacillati</taxon>
        <taxon>Bacillota</taxon>
        <taxon>Clostridia</taxon>
        <taxon>Lachnospirales</taxon>
        <taxon>Lachnospiraceae</taxon>
        <taxon>Johnsonella</taxon>
    </lineage>
</organism>
<dbReference type="EMBL" id="ACZL01000002">
    <property type="protein sequence ID" value="EHI56789.1"/>
    <property type="molecule type" value="Genomic_DNA"/>
</dbReference>
<dbReference type="Pfam" id="PF00117">
    <property type="entry name" value="GATase"/>
    <property type="match status" value="1"/>
</dbReference>
<gene>
    <name evidence="9" type="primary">guaA</name>
    <name evidence="12" type="ORF">HMPREF9333_00039</name>
</gene>
<dbReference type="InterPro" id="IPR029062">
    <property type="entry name" value="Class_I_gatase-like"/>
</dbReference>
<evidence type="ECO:0000256" key="3">
    <source>
        <dbReference type="ARBA" id="ARBA00022598"/>
    </source>
</evidence>
<evidence type="ECO:0000256" key="1">
    <source>
        <dbReference type="ARBA" id="ARBA00002332"/>
    </source>
</evidence>
<evidence type="ECO:0000256" key="9">
    <source>
        <dbReference type="HAMAP-Rule" id="MF_00344"/>
    </source>
</evidence>
<comment type="subunit">
    <text evidence="9">Homodimer.</text>
</comment>
<dbReference type="AlphaFoldDB" id="G5GEQ1"/>
<feature type="active site" evidence="9">
    <location>
        <position position="172"/>
    </location>
</feature>
<comment type="pathway">
    <text evidence="2 9">Purine metabolism; GMP biosynthesis; GMP from XMP (L-Gln route): step 1/1.</text>
</comment>
<dbReference type="eggNOG" id="COG0519">
    <property type="taxonomic scope" value="Bacteria"/>
</dbReference>
<name>G5GEQ1_9FIRM</name>
<dbReference type="GO" id="GO:0005829">
    <property type="term" value="C:cytosol"/>
    <property type="evidence" value="ECO:0007669"/>
    <property type="project" value="TreeGrafter"/>
</dbReference>
<dbReference type="GO" id="GO:0005524">
    <property type="term" value="F:ATP binding"/>
    <property type="evidence" value="ECO:0007669"/>
    <property type="project" value="UniProtKB-UniRule"/>
</dbReference>
<keyword evidence="7 9" id="KW-0067">ATP-binding</keyword>
<dbReference type="Proteomes" id="UP000003011">
    <property type="component" value="Unassembled WGS sequence"/>
</dbReference>
<dbReference type="GO" id="GO:0003921">
    <property type="term" value="F:GMP synthase activity"/>
    <property type="evidence" value="ECO:0007669"/>
    <property type="project" value="InterPro"/>
</dbReference>
<evidence type="ECO:0000256" key="8">
    <source>
        <dbReference type="ARBA" id="ARBA00022962"/>
    </source>
</evidence>
<dbReference type="FunFam" id="3.40.50.620:FF:000001">
    <property type="entry name" value="GMP synthase [glutamine-hydrolyzing]"/>
    <property type="match status" value="1"/>
</dbReference>
<dbReference type="PROSITE" id="PS51273">
    <property type="entry name" value="GATASE_TYPE_1"/>
    <property type="match status" value="1"/>
</dbReference>
<evidence type="ECO:0000313" key="12">
    <source>
        <dbReference type="EMBL" id="EHI56789.1"/>
    </source>
</evidence>
<keyword evidence="8 9" id="KW-0315">Glutamine amidotransferase</keyword>
<dbReference type="InterPro" id="IPR017926">
    <property type="entry name" value="GATASE"/>
</dbReference>
<evidence type="ECO:0000256" key="7">
    <source>
        <dbReference type="ARBA" id="ARBA00022840"/>
    </source>
</evidence>
<dbReference type="UniPathway" id="UPA00189">
    <property type="reaction ID" value="UER00296"/>
</dbReference>
<feature type="active site" description="Nucleophile" evidence="9">
    <location>
        <position position="84"/>
    </location>
</feature>
<comment type="function">
    <text evidence="1 9">Catalyzes the synthesis of GMP from XMP.</text>
</comment>
<dbReference type="PANTHER" id="PTHR11922:SF2">
    <property type="entry name" value="GMP SYNTHASE [GLUTAMINE-HYDROLYZING]"/>
    <property type="match status" value="1"/>
</dbReference>
<dbReference type="FunFam" id="3.30.300.10:FF:000002">
    <property type="entry name" value="GMP synthase [glutamine-hydrolyzing]"/>
    <property type="match status" value="1"/>
</dbReference>
<dbReference type="SUPFAM" id="SSF52317">
    <property type="entry name" value="Class I glutamine amidotransferase-like"/>
    <property type="match status" value="1"/>
</dbReference>
<evidence type="ECO:0000313" key="13">
    <source>
        <dbReference type="Proteomes" id="UP000003011"/>
    </source>
</evidence>